<sequence>MKQDQEVLSDGELSPLSGEILSSDQRPHKHRQPNSVRPLDLAVSQGIALVVLGVMASMCTWLFAEREVIGTPPRKCPACKDAEAYLDNVSDPQVSPCDDFYGHVCGRWSDRARSFEQALATEGRVALRHRLASYPKESHRLCATFEKLASYYRSCYQDMESRHDMPYFVERFAMTTGLRWDTLLAKRASNELVDVLVAMSARFAVSVLIRIITFELKYSFVVSALGNDELVGASEMSALLGKAMTFVNQSVDQGRQHDVLNRTKELHHRVLEAYRNRDSNESRILGDAKNVLPNLGLGDTRSWLQAVSRHTRLNVTDDSAVAIDSAKLLKTVLQLFALADDLARSVYLYAHVIRAVSAVHDLNVKVDGKPDVAGEECLSRLDVKQLSAAKRAFAVSALARERTLFRVKEMMSLVTLQLVKGVSLNRRLEAPARILLSQMLRVYSYRSVFSGPYLNISRLESAYQAFPAAPNLYQESLWNARFLVPEEFLDTCVGKEWSLVNVGNELCLSPWLLLPPMVYPDADKYVNYASLGFLMATRILHAFLTSKARTEEEEHAVATLLTTAGACQLRTSDARVAEDVPDAIIFALGLRSALEAYRSWAASASRTPEKPALLRMFFRRACVTLCAESPTHSAYAGSRFSSRHACNVAVRSMPEFFTAFQCRIATRMTKNGICTLF</sequence>
<comment type="caution">
    <text evidence="1">The sequence shown here is derived from an EMBL/GenBank/DDBJ whole genome shotgun (WGS) entry which is preliminary data.</text>
</comment>
<gene>
    <name evidence="1" type="ORF">HPB50_015151</name>
</gene>
<name>A0ACB7T2T8_HYAAI</name>
<keyword evidence="2" id="KW-1185">Reference proteome</keyword>
<reference evidence="1" key="1">
    <citation type="submission" date="2020-05" db="EMBL/GenBank/DDBJ databases">
        <title>Large-scale comparative analyses of tick genomes elucidate their genetic diversity and vector capacities.</title>
        <authorList>
            <person name="Jia N."/>
            <person name="Wang J."/>
            <person name="Shi W."/>
            <person name="Du L."/>
            <person name="Sun Y."/>
            <person name="Zhan W."/>
            <person name="Jiang J."/>
            <person name="Wang Q."/>
            <person name="Zhang B."/>
            <person name="Ji P."/>
            <person name="Sakyi L.B."/>
            <person name="Cui X."/>
            <person name="Yuan T."/>
            <person name="Jiang B."/>
            <person name="Yang W."/>
            <person name="Lam T.T.-Y."/>
            <person name="Chang Q."/>
            <person name="Ding S."/>
            <person name="Wang X."/>
            <person name="Zhu J."/>
            <person name="Ruan X."/>
            <person name="Zhao L."/>
            <person name="Wei J."/>
            <person name="Que T."/>
            <person name="Du C."/>
            <person name="Cheng J."/>
            <person name="Dai P."/>
            <person name="Han X."/>
            <person name="Huang E."/>
            <person name="Gao Y."/>
            <person name="Liu J."/>
            <person name="Shao H."/>
            <person name="Ye R."/>
            <person name="Li L."/>
            <person name="Wei W."/>
            <person name="Wang X."/>
            <person name="Wang C."/>
            <person name="Yang T."/>
            <person name="Huo Q."/>
            <person name="Li W."/>
            <person name="Guo W."/>
            <person name="Chen H."/>
            <person name="Zhou L."/>
            <person name="Ni X."/>
            <person name="Tian J."/>
            <person name="Zhou Y."/>
            <person name="Sheng Y."/>
            <person name="Liu T."/>
            <person name="Pan Y."/>
            <person name="Xia L."/>
            <person name="Li J."/>
            <person name="Zhao F."/>
            <person name="Cao W."/>
        </authorList>
    </citation>
    <scope>NUCLEOTIDE SEQUENCE</scope>
    <source>
        <strain evidence="1">Hyas-2018</strain>
    </source>
</reference>
<evidence type="ECO:0000313" key="1">
    <source>
        <dbReference type="EMBL" id="KAH6941245.1"/>
    </source>
</evidence>
<dbReference type="EMBL" id="CM023491">
    <property type="protein sequence ID" value="KAH6941245.1"/>
    <property type="molecule type" value="Genomic_DNA"/>
</dbReference>
<protein>
    <submittedName>
        <fullName evidence="1">Uncharacterized protein</fullName>
    </submittedName>
</protein>
<evidence type="ECO:0000313" key="2">
    <source>
        <dbReference type="Proteomes" id="UP000821845"/>
    </source>
</evidence>
<proteinExistence type="predicted"/>
<dbReference type="Proteomes" id="UP000821845">
    <property type="component" value="Chromosome 11"/>
</dbReference>
<organism evidence="1 2">
    <name type="scientific">Hyalomma asiaticum</name>
    <name type="common">Tick</name>
    <dbReference type="NCBI Taxonomy" id="266040"/>
    <lineage>
        <taxon>Eukaryota</taxon>
        <taxon>Metazoa</taxon>
        <taxon>Ecdysozoa</taxon>
        <taxon>Arthropoda</taxon>
        <taxon>Chelicerata</taxon>
        <taxon>Arachnida</taxon>
        <taxon>Acari</taxon>
        <taxon>Parasitiformes</taxon>
        <taxon>Ixodida</taxon>
        <taxon>Ixodoidea</taxon>
        <taxon>Ixodidae</taxon>
        <taxon>Hyalomminae</taxon>
        <taxon>Hyalomma</taxon>
    </lineage>
</organism>
<accession>A0ACB7T2T8</accession>